<dbReference type="EMBL" id="JBHLVO010000002">
    <property type="protein sequence ID" value="MFC0270761.1"/>
    <property type="molecule type" value="Genomic_DNA"/>
</dbReference>
<evidence type="ECO:0000256" key="5">
    <source>
        <dbReference type="SAM" id="Phobius"/>
    </source>
</evidence>
<dbReference type="InterPro" id="IPR006977">
    <property type="entry name" value="Yip1_dom"/>
</dbReference>
<protein>
    <submittedName>
        <fullName evidence="7">Yip1 family protein</fullName>
    </submittedName>
</protein>
<keyword evidence="3 5" id="KW-1133">Transmembrane helix</keyword>
<organism evidence="7 8">
    <name type="scientific">Metabacillus herbersteinensis</name>
    <dbReference type="NCBI Taxonomy" id="283816"/>
    <lineage>
        <taxon>Bacteria</taxon>
        <taxon>Bacillati</taxon>
        <taxon>Bacillota</taxon>
        <taxon>Bacilli</taxon>
        <taxon>Bacillales</taxon>
        <taxon>Bacillaceae</taxon>
        <taxon>Metabacillus</taxon>
    </lineage>
</organism>
<evidence type="ECO:0000313" key="8">
    <source>
        <dbReference type="Proteomes" id="UP001589854"/>
    </source>
</evidence>
<comment type="subcellular location">
    <subcellularLocation>
        <location evidence="1">Membrane</location>
        <topology evidence="1">Multi-pass membrane protein</topology>
    </subcellularLocation>
</comment>
<evidence type="ECO:0000256" key="2">
    <source>
        <dbReference type="ARBA" id="ARBA00022692"/>
    </source>
</evidence>
<feature type="transmembrane region" description="Helical" evidence="5">
    <location>
        <begin position="78"/>
        <end position="107"/>
    </location>
</feature>
<reference evidence="7 8" key="1">
    <citation type="submission" date="2024-09" db="EMBL/GenBank/DDBJ databases">
        <authorList>
            <person name="Sun Q."/>
            <person name="Mori K."/>
        </authorList>
    </citation>
    <scope>NUCLEOTIDE SEQUENCE [LARGE SCALE GENOMIC DNA]</scope>
    <source>
        <strain evidence="7 8">CCM 7228</strain>
    </source>
</reference>
<dbReference type="RefSeq" id="WP_378931045.1">
    <property type="nucleotide sequence ID" value="NZ_JBHLVO010000002.1"/>
</dbReference>
<feature type="domain" description="Yip1" evidence="6">
    <location>
        <begin position="17"/>
        <end position="213"/>
    </location>
</feature>
<sequence length="225" mass="23781">MKNTNHTTETTAKPSLIGMFLSPTLQFDRMRERPTIWLPLIIVTVIGVITGLLVATGMGDAALEDLGLSGAEAQTAQMFTMLLAGIGSLIFIPVGFLIYSLILLAIIKIAGSEATFKQLFSLTIFTTFITTIGQLLNAIINLSLGSDSVYFVTGLNSLVGAEGALGGFLNTIEVFSIWGYVLIGMGLHKVAQLSKPASIIIAIIFFVLACIMAAAGGALEGMSQF</sequence>
<feature type="transmembrane region" description="Helical" evidence="5">
    <location>
        <begin position="199"/>
        <end position="219"/>
    </location>
</feature>
<proteinExistence type="predicted"/>
<accession>A0ABV6GAR2</accession>
<evidence type="ECO:0000256" key="1">
    <source>
        <dbReference type="ARBA" id="ARBA00004141"/>
    </source>
</evidence>
<dbReference type="Pfam" id="PF04893">
    <property type="entry name" value="Yip1"/>
    <property type="match status" value="1"/>
</dbReference>
<evidence type="ECO:0000259" key="6">
    <source>
        <dbReference type="Pfam" id="PF04893"/>
    </source>
</evidence>
<evidence type="ECO:0000313" key="7">
    <source>
        <dbReference type="EMBL" id="MFC0270761.1"/>
    </source>
</evidence>
<keyword evidence="2 5" id="KW-0812">Transmembrane</keyword>
<gene>
    <name evidence="7" type="ORF">ACFFIX_04755</name>
</gene>
<evidence type="ECO:0000256" key="4">
    <source>
        <dbReference type="ARBA" id="ARBA00023136"/>
    </source>
</evidence>
<evidence type="ECO:0000256" key="3">
    <source>
        <dbReference type="ARBA" id="ARBA00022989"/>
    </source>
</evidence>
<feature type="transmembrane region" description="Helical" evidence="5">
    <location>
        <begin position="164"/>
        <end position="187"/>
    </location>
</feature>
<feature type="transmembrane region" description="Helical" evidence="5">
    <location>
        <begin position="119"/>
        <end position="144"/>
    </location>
</feature>
<comment type="caution">
    <text evidence="7">The sequence shown here is derived from an EMBL/GenBank/DDBJ whole genome shotgun (WGS) entry which is preliminary data.</text>
</comment>
<feature type="transmembrane region" description="Helical" evidence="5">
    <location>
        <begin position="36"/>
        <end position="58"/>
    </location>
</feature>
<dbReference type="Proteomes" id="UP001589854">
    <property type="component" value="Unassembled WGS sequence"/>
</dbReference>
<name>A0ABV6GAR2_9BACI</name>
<keyword evidence="8" id="KW-1185">Reference proteome</keyword>
<keyword evidence="4 5" id="KW-0472">Membrane</keyword>